<comment type="caution">
    <text evidence="2">The sequence shown here is derived from an EMBL/GenBank/DDBJ whole genome shotgun (WGS) entry which is preliminary data.</text>
</comment>
<accession>A0A1E5XNP3</accession>
<proteinExistence type="predicted"/>
<evidence type="ECO:0000256" key="1">
    <source>
        <dbReference type="SAM" id="SignalP"/>
    </source>
</evidence>
<keyword evidence="3" id="KW-1185">Reference proteome</keyword>
<feature type="chain" id="PRO_5009190350" evidence="1">
    <location>
        <begin position="20"/>
        <end position="111"/>
    </location>
</feature>
<evidence type="ECO:0000313" key="3">
    <source>
        <dbReference type="Proteomes" id="UP000095463"/>
    </source>
</evidence>
<evidence type="ECO:0000313" key="2">
    <source>
        <dbReference type="EMBL" id="OEO30179.1"/>
    </source>
</evidence>
<protein>
    <submittedName>
        <fullName evidence="2">Uncharacterized protein</fullName>
    </submittedName>
</protein>
<keyword evidence="1" id="KW-0732">Signal</keyword>
<organism evidence="2 3">
    <name type="scientific">Devosia insulae DS-56</name>
    <dbReference type="NCBI Taxonomy" id="1116389"/>
    <lineage>
        <taxon>Bacteria</taxon>
        <taxon>Pseudomonadati</taxon>
        <taxon>Pseudomonadota</taxon>
        <taxon>Alphaproteobacteria</taxon>
        <taxon>Hyphomicrobiales</taxon>
        <taxon>Devosiaceae</taxon>
        <taxon>Devosia</taxon>
    </lineage>
</organism>
<dbReference type="AlphaFoldDB" id="A0A1E5XNP3"/>
<dbReference type="Proteomes" id="UP000095463">
    <property type="component" value="Unassembled WGS sequence"/>
</dbReference>
<name>A0A1E5XNP3_9HYPH</name>
<reference evidence="2 3" key="1">
    <citation type="journal article" date="2015" name="Genome Announc.">
        <title>Genome Assemblies of Three Soil-Associated Devosia species: D. insulae, D. limi, and D. soli.</title>
        <authorList>
            <person name="Hassan Y.I."/>
            <person name="Lepp D."/>
            <person name="Zhou T."/>
        </authorList>
    </citation>
    <scope>NUCLEOTIDE SEQUENCE [LARGE SCALE GENOMIC DNA]</scope>
    <source>
        <strain evidence="2 3">DS-56</strain>
    </source>
</reference>
<sequence length="111" mass="11774">MKFTAAALLLGLLASPASAASLAGIPCDHPDVIKAMEDGLRNSVEDGRSLVSYGVFIEDIASARTVHSSRNKLVCAISLRVSNSGQISTIRLRYTYEQFASGKKSASITPM</sequence>
<gene>
    <name evidence="2" type="ORF">VW23_022620</name>
</gene>
<feature type="signal peptide" evidence="1">
    <location>
        <begin position="1"/>
        <end position="19"/>
    </location>
</feature>
<dbReference type="RefSeq" id="WP_069910601.1">
    <property type="nucleotide sequence ID" value="NZ_LAJE02000225.1"/>
</dbReference>
<dbReference type="EMBL" id="LAJE02000225">
    <property type="protein sequence ID" value="OEO30179.1"/>
    <property type="molecule type" value="Genomic_DNA"/>
</dbReference>